<proteinExistence type="predicted"/>
<evidence type="ECO:0000313" key="2">
    <source>
        <dbReference type="Proteomes" id="UP000578112"/>
    </source>
</evidence>
<organism evidence="1 2">
    <name type="scientific">Actinoplanes digitatis</name>
    <dbReference type="NCBI Taxonomy" id="1868"/>
    <lineage>
        <taxon>Bacteria</taxon>
        <taxon>Bacillati</taxon>
        <taxon>Actinomycetota</taxon>
        <taxon>Actinomycetes</taxon>
        <taxon>Micromonosporales</taxon>
        <taxon>Micromonosporaceae</taxon>
        <taxon>Actinoplanes</taxon>
    </lineage>
</organism>
<sequence>MRELHSLRDVVQFTGVLTSAGVRAGQALREPTARTVAAFVPGIPADARHSLRSLISALGRLPSSLELSARLVGPASGRPPFVPNIQVSAQPGNALETVLNYFKDGVPLPPAIPLTLANGNDIGSGSIIPATFNEPGHYQAVIARSGVTSDGFTIVVRSLAFTVTGPGPTPPPPPPPPFLPTCSVELASSGPAGGTVTEMRIFGGGFAAGEPVQIIEGIHLHAVVNADALGGYSVVIGFVHGAQPTAHVVRAHGVRTGLTSNAAGFSA</sequence>
<gene>
    <name evidence="1" type="ORF">BJ971_004947</name>
</gene>
<dbReference type="Proteomes" id="UP000578112">
    <property type="component" value="Unassembled WGS sequence"/>
</dbReference>
<dbReference type="EMBL" id="JACHNH010000001">
    <property type="protein sequence ID" value="MBB4764391.1"/>
    <property type="molecule type" value="Genomic_DNA"/>
</dbReference>
<comment type="caution">
    <text evidence="1">The sequence shown here is derived from an EMBL/GenBank/DDBJ whole genome shotgun (WGS) entry which is preliminary data.</text>
</comment>
<accession>A0A7W7MRL6</accession>
<keyword evidence="2" id="KW-1185">Reference proteome</keyword>
<dbReference type="AlphaFoldDB" id="A0A7W7MRL6"/>
<protein>
    <submittedName>
        <fullName evidence="1">Uncharacterized protein</fullName>
    </submittedName>
</protein>
<dbReference type="RefSeq" id="WP_184995589.1">
    <property type="nucleotide sequence ID" value="NZ_BOMK01000027.1"/>
</dbReference>
<evidence type="ECO:0000313" key="1">
    <source>
        <dbReference type="EMBL" id="MBB4764391.1"/>
    </source>
</evidence>
<reference evidence="1 2" key="1">
    <citation type="submission" date="2020-08" db="EMBL/GenBank/DDBJ databases">
        <title>Sequencing the genomes of 1000 actinobacteria strains.</title>
        <authorList>
            <person name="Klenk H.-P."/>
        </authorList>
    </citation>
    <scope>NUCLEOTIDE SEQUENCE [LARGE SCALE GENOMIC DNA]</scope>
    <source>
        <strain evidence="1 2">DSM 43149</strain>
    </source>
</reference>
<name>A0A7W7MRL6_9ACTN</name>